<keyword evidence="7" id="KW-0378">Hydrolase</keyword>
<keyword evidence="5" id="KW-0064">Aspartyl protease</keyword>
<evidence type="ECO:0000256" key="3">
    <source>
        <dbReference type="ARBA" id="ARBA00022695"/>
    </source>
</evidence>
<evidence type="ECO:0000256" key="4">
    <source>
        <dbReference type="ARBA" id="ARBA00022722"/>
    </source>
</evidence>
<evidence type="ECO:0000313" key="10">
    <source>
        <dbReference type="EMBL" id="KAK5802456.1"/>
    </source>
</evidence>
<evidence type="ECO:0000256" key="5">
    <source>
        <dbReference type="ARBA" id="ARBA00022750"/>
    </source>
</evidence>
<keyword evidence="4" id="KW-0540">Nuclease</keyword>
<reference evidence="10 11" key="1">
    <citation type="submission" date="2023-03" db="EMBL/GenBank/DDBJ databases">
        <title>WGS of Gossypium arboreum.</title>
        <authorList>
            <person name="Yu D."/>
        </authorList>
    </citation>
    <scope>NUCLEOTIDE SEQUENCE [LARGE SCALE GENOMIC DNA]</scope>
    <source>
        <tissue evidence="10">Leaf</tissue>
    </source>
</reference>
<evidence type="ECO:0000256" key="6">
    <source>
        <dbReference type="ARBA" id="ARBA00022759"/>
    </source>
</evidence>
<comment type="caution">
    <text evidence="10">The sequence shown here is derived from an EMBL/GenBank/DDBJ whole genome shotgun (WGS) entry which is preliminary data.</text>
</comment>
<evidence type="ECO:0000256" key="7">
    <source>
        <dbReference type="ARBA" id="ARBA00022801"/>
    </source>
</evidence>
<protein>
    <recommendedName>
        <fullName evidence="9">Reverse transcriptase RNase H-like domain-containing protein</fullName>
    </recommendedName>
</protein>
<evidence type="ECO:0000259" key="9">
    <source>
        <dbReference type="Pfam" id="PF17917"/>
    </source>
</evidence>
<evidence type="ECO:0000256" key="8">
    <source>
        <dbReference type="ARBA" id="ARBA00022918"/>
    </source>
</evidence>
<dbReference type="InterPro" id="IPR051320">
    <property type="entry name" value="Viral_Replic_Matur_Polypro"/>
</dbReference>
<dbReference type="Proteomes" id="UP001358586">
    <property type="component" value="Chromosome 9"/>
</dbReference>
<keyword evidence="8" id="KW-0695">RNA-directed DNA polymerase</keyword>
<keyword evidence="1" id="KW-0645">Protease</keyword>
<feature type="domain" description="Reverse transcriptase RNase H-like" evidence="9">
    <location>
        <begin position="11"/>
        <end position="112"/>
    </location>
</feature>
<dbReference type="Pfam" id="PF17917">
    <property type="entry name" value="RT_RNaseH"/>
    <property type="match status" value="1"/>
</dbReference>
<proteinExistence type="predicted"/>
<keyword evidence="11" id="KW-1185">Reference proteome</keyword>
<name>A0ABR0NM80_GOSAR</name>
<dbReference type="InterPro" id="IPR041373">
    <property type="entry name" value="RT_RNaseH"/>
</dbReference>
<keyword evidence="2" id="KW-0808">Transferase</keyword>
<accession>A0ABR0NM80</accession>
<organism evidence="10 11">
    <name type="scientific">Gossypium arboreum</name>
    <name type="common">Tree cotton</name>
    <name type="synonym">Gossypium nanking</name>
    <dbReference type="NCBI Taxonomy" id="29729"/>
    <lineage>
        <taxon>Eukaryota</taxon>
        <taxon>Viridiplantae</taxon>
        <taxon>Streptophyta</taxon>
        <taxon>Embryophyta</taxon>
        <taxon>Tracheophyta</taxon>
        <taxon>Spermatophyta</taxon>
        <taxon>Magnoliopsida</taxon>
        <taxon>eudicotyledons</taxon>
        <taxon>Gunneridae</taxon>
        <taxon>Pentapetalae</taxon>
        <taxon>rosids</taxon>
        <taxon>malvids</taxon>
        <taxon>Malvales</taxon>
        <taxon>Malvaceae</taxon>
        <taxon>Malvoideae</taxon>
        <taxon>Gossypium</taxon>
    </lineage>
</organism>
<dbReference type="InterPro" id="IPR043502">
    <property type="entry name" value="DNA/RNA_pol_sf"/>
</dbReference>
<dbReference type="PANTHER" id="PTHR33064">
    <property type="entry name" value="POL PROTEIN"/>
    <property type="match status" value="1"/>
</dbReference>
<keyword evidence="6" id="KW-0255">Endonuclease</keyword>
<gene>
    <name evidence="10" type="ORF">PVK06_030047</name>
</gene>
<evidence type="ECO:0000313" key="11">
    <source>
        <dbReference type="Proteomes" id="UP001358586"/>
    </source>
</evidence>
<evidence type="ECO:0000256" key="2">
    <source>
        <dbReference type="ARBA" id="ARBA00022679"/>
    </source>
</evidence>
<evidence type="ECO:0000256" key="1">
    <source>
        <dbReference type="ARBA" id="ARBA00022670"/>
    </source>
</evidence>
<keyword evidence="3" id="KW-0548">Nucleotidyltransferase</keyword>
<dbReference type="EMBL" id="JARKNE010000009">
    <property type="protein sequence ID" value="KAK5802456.1"/>
    <property type="molecule type" value="Genomic_DNA"/>
</dbReference>
<dbReference type="PANTHER" id="PTHR33064:SF37">
    <property type="entry name" value="RIBONUCLEASE H"/>
    <property type="match status" value="1"/>
</dbReference>
<dbReference type="SUPFAM" id="SSF56672">
    <property type="entry name" value="DNA/RNA polymerases"/>
    <property type="match status" value="1"/>
</dbReference>
<sequence length="232" mass="27194">MIPSQGEQSRKILQTNASDGYWSTILLEKISGRRRICRYKNECLKDSEIHYHSTFKEILDIKYGIQKFEFYLIECHFTIESDMAVFSQMLNFKTKRLPNAQLLRWAQWFSQYRFTFEHIKSSTNIVPSLLSRPPQPKLIPVIAVMDPYHSQGSSFSTKSTIAYIQTLNKMEANFPLHQLSPKLPTLIKYQRKLIKTMGDTSIQPLGIHPSHPVIRLFCFPEHHWINFTQNTL</sequence>